<organism evidence="4 5">
    <name type="scientific">Sphagnum jensenii</name>
    <dbReference type="NCBI Taxonomy" id="128206"/>
    <lineage>
        <taxon>Eukaryota</taxon>
        <taxon>Viridiplantae</taxon>
        <taxon>Streptophyta</taxon>
        <taxon>Embryophyta</taxon>
        <taxon>Bryophyta</taxon>
        <taxon>Sphagnophytina</taxon>
        <taxon>Sphagnopsida</taxon>
        <taxon>Sphagnales</taxon>
        <taxon>Sphagnaceae</taxon>
        <taxon>Sphagnum</taxon>
    </lineage>
</organism>
<evidence type="ECO:0008006" key="6">
    <source>
        <dbReference type="Google" id="ProtNLM"/>
    </source>
</evidence>
<protein>
    <recommendedName>
        <fullName evidence="6">DELLA protein</fullName>
    </recommendedName>
</protein>
<evidence type="ECO:0000256" key="2">
    <source>
        <dbReference type="ARBA" id="ARBA00023163"/>
    </source>
</evidence>
<dbReference type="PROSITE" id="PS50985">
    <property type="entry name" value="GRAS"/>
    <property type="match status" value="1"/>
</dbReference>
<reference evidence="4" key="1">
    <citation type="submission" date="2024-02" db="EMBL/GenBank/DDBJ databases">
        <authorList>
            <consortium name="ELIXIR-Norway"/>
            <consortium name="Elixir Norway"/>
        </authorList>
    </citation>
    <scope>NUCLEOTIDE SEQUENCE</scope>
</reference>
<dbReference type="EMBL" id="OZ020103">
    <property type="protein sequence ID" value="CAK9276950.1"/>
    <property type="molecule type" value="Genomic_DNA"/>
</dbReference>
<evidence type="ECO:0000313" key="4">
    <source>
        <dbReference type="EMBL" id="CAK9276950.1"/>
    </source>
</evidence>
<feature type="region of interest" description="Disordered" evidence="3">
    <location>
        <begin position="132"/>
        <end position="165"/>
    </location>
</feature>
<sequence length="936" mass="101385">MVARAAAAHYSTNSSPREQNIVAQRVMLEAAGGTVEPGAAAGGHVQYGGCSSRRMLQQRHQQGSGIHSYHHRYAGLKKSPSLLNSVMDAVTLQVSCSNNHNHEKVQMMGLDPVAAEDDDVAAQLMEPTSVLDLMQSTSRPSRSYSSSASLSSQHSFSSSDGSSPVMSTTQLLLQQVEEPDHAAAAAHPDYNPRAAAALSVFKEEHLHAVVNQQLPASTADCMSSISDSDIANWMECLMDPNLAFNVLPEFAGSLDDQSSCADGLDFSAAACNQMKLVEWNDIAQFSSGIGLENFEMSCLQDKSAAMSHDYSGAQSFSSDLHEFPVARAGTSRCEHETMLTATDQSAAAGSCLLQDEAPMFVVPGQFSEVWFPESMKQKLPHRLTNTRAAVQQFSQGALPPSTTRAALKSTKADHGASFASMPMQAESTTIVPTSELLKLLSTQQQSSALDQQIAPCSIIGDKKSLAGAVAHEAPPLQQYPTSPSEDSLICNDRISPAVAPVLQFTSEAQNLILQEENTGLDLVHLLLGCAEAIEACDFAVGHAVLTRLRAKSSPHGDPMKRIAFYFADALGDRLAQEFAAMNSSRTTALIYKPADSAAITPATASSSALESDLAYQASYELLPFEKFTHFTGNQAILEAMLEHPKLHIVDLAIRQGLQWPGFIQALAVRRGGPPRLLRITAIGLDVSALQQTGKHLAHFAESLQVPFEYCVVPESLENLEQGKIRVEADEILAVNCCSVLHSLLRFKHGVLENVLCTIRALNPVVVSLLEVEANHNAPSFMARFVEALHYYSALFDSLEATDHDRAGRLQHSCCCSSTTERRLQIEKFCFAPQIQDIIACEGNHRRARHVRWETWRSFFTDAGFRNLPLSVYAADQAQLLLGVLYNNGQAAALPAAVGDNNMLMPYKLTALDNGVLTLGWQDTPVTTVSSWIRTSC</sequence>
<gene>
    <name evidence="4" type="ORF">CSSPJE1EN1_LOCUS22428</name>
</gene>
<keyword evidence="5" id="KW-1185">Reference proteome</keyword>
<dbReference type="PANTHER" id="PTHR31636">
    <property type="entry name" value="OSJNBA0084A10.13 PROTEIN-RELATED"/>
    <property type="match status" value="1"/>
</dbReference>
<dbReference type="InterPro" id="IPR005202">
    <property type="entry name" value="TF_GRAS"/>
</dbReference>
<name>A0ABP0XCV7_9BRYO</name>
<dbReference type="Proteomes" id="UP001497444">
    <property type="component" value="Chromosome 8"/>
</dbReference>
<evidence type="ECO:0000313" key="5">
    <source>
        <dbReference type="Proteomes" id="UP001497444"/>
    </source>
</evidence>
<evidence type="ECO:0000256" key="1">
    <source>
        <dbReference type="ARBA" id="ARBA00023015"/>
    </source>
</evidence>
<dbReference type="Pfam" id="PF03514">
    <property type="entry name" value="GRAS"/>
    <property type="match status" value="1"/>
</dbReference>
<keyword evidence="1" id="KW-0805">Transcription regulation</keyword>
<accession>A0ABP0XCV7</accession>
<feature type="compositionally biased region" description="Low complexity" evidence="3">
    <location>
        <begin position="136"/>
        <end position="165"/>
    </location>
</feature>
<evidence type="ECO:0000256" key="3">
    <source>
        <dbReference type="SAM" id="MobiDB-lite"/>
    </source>
</evidence>
<keyword evidence="2" id="KW-0804">Transcription</keyword>
<proteinExistence type="predicted"/>